<dbReference type="EMBL" id="AK098478">
    <property type="protein sequence ID" value="BAC05313.1"/>
    <property type="molecule type" value="mRNA"/>
</dbReference>
<dbReference type="AlphaFoldDB" id="Q8N1H3"/>
<accession>Q8N1H3</accession>
<organism evidence="1">
    <name type="scientific">Homo sapiens</name>
    <name type="common">Human</name>
    <dbReference type="NCBI Taxonomy" id="9606"/>
    <lineage>
        <taxon>Eukaryota</taxon>
        <taxon>Metazoa</taxon>
        <taxon>Chordata</taxon>
        <taxon>Craniata</taxon>
        <taxon>Vertebrata</taxon>
        <taxon>Euteleostomi</taxon>
        <taxon>Mammalia</taxon>
        <taxon>Eutheria</taxon>
        <taxon>Euarchontoglires</taxon>
        <taxon>Primates</taxon>
        <taxon>Haplorrhini</taxon>
        <taxon>Catarrhini</taxon>
        <taxon>Hominidae</taxon>
        <taxon>Homo</taxon>
    </lineage>
</organism>
<name>Q8N1H3_HUMAN</name>
<reference evidence="1" key="1">
    <citation type="submission" date="2002-07" db="EMBL/GenBank/DDBJ databases">
        <title>NEDO human cDNA sequencing project.</title>
        <authorList>
            <person name="Ninomiya K."/>
            <person name="Wagatsuma M."/>
            <person name="Kanda K."/>
            <person name="Kondo H."/>
            <person name="Yokoi T."/>
            <person name="Kodaira H."/>
            <person name="Furuya T."/>
            <person name="Takahashi M."/>
            <person name="Kikkawa E."/>
            <person name="Omura Y."/>
            <person name="Abe K."/>
            <person name="Kamihara K."/>
            <person name="Katsuta N."/>
            <person name="Sato K."/>
            <person name="Tanikawa M."/>
            <person name="Yamazaki M."/>
            <person name="Suzuki Y."/>
            <person name="Hata H."/>
            <person name="Nakagawa K."/>
            <person name="Mizuno S."/>
            <person name="Morinaga M."/>
            <person name="Kawamura M."/>
            <person name="Sugiyama T."/>
            <person name="Irie R."/>
            <person name="Otsuki T."/>
            <person name="Sato H."/>
            <person name="Nishikawa T."/>
            <person name="Sugiyama A."/>
            <person name="Kawakami B."/>
            <person name="Nagai K."/>
            <person name="Isogai T."/>
            <person name="Sugano S."/>
        </authorList>
    </citation>
    <scope>NUCLEOTIDE SEQUENCE</scope>
    <source>
        <tissue evidence="1">Stomach mucosa</tissue>
    </source>
</reference>
<evidence type="ECO:0000313" key="1">
    <source>
        <dbReference type="EMBL" id="BAC05313.1"/>
    </source>
</evidence>
<proteinExistence type="evidence at transcript level"/>
<protein>
    <submittedName>
        <fullName evidence="1">cDNA FLJ25612 fis, clone STM01228</fullName>
    </submittedName>
</protein>
<sequence length="170" mass="17394">MNAIARSYILGAWGSQSSLDEGPGRCRMCVCVVGGGWLQRGRADVGGAWGGDVPPALVEGVVWAPPCLRPAGTKPCGHPQLPSSCLYSSKRDSLALSPSFLSLSPEGEAGRVFLGRAALSLGSCLFLALLQLLSMTGRDGGVRVGWGGHLGPGPGGPTDPMCVRLGVGTH</sequence>